<dbReference type="InterPro" id="IPR001251">
    <property type="entry name" value="CRAL-TRIO_dom"/>
</dbReference>
<feature type="domain" description="CRAL-TRIO" evidence="1">
    <location>
        <begin position="97"/>
        <end position="259"/>
    </location>
</feature>
<dbReference type="PANTHER" id="PTHR10174">
    <property type="entry name" value="ALPHA-TOCOPHEROL TRANSFER PROTEIN-RELATED"/>
    <property type="match status" value="1"/>
</dbReference>
<dbReference type="InterPro" id="IPR036273">
    <property type="entry name" value="CRAL/TRIO_N_dom_sf"/>
</dbReference>
<dbReference type="SUPFAM" id="SSF46938">
    <property type="entry name" value="CRAL/TRIO N-terminal domain"/>
    <property type="match status" value="1"/>
</dbReference>
<dbReference type="Pfam" id="PF00650">
    <property type="entry name" value="CRAL_TRIO"/>
    <property type="match status" value="1"/>
</dbReference>
<comment type="caution">
    <text evidence="2">The sequence shown here is derived from an EMBL/GenBank/DDBJ whole genome shotgun (WGS) entry which is preliminary data.</text>
</comment>
<evidence type="ECO:0000259" key="1">
    <source>
        <dbReference type="PROSITE" id="PS50191"/>
    </source>
</evidence>
<accession>A0AAN8NNP8</accession>
<dbReference type="PANTHER" id="PTHR10174:SF212">
    <property type="entry name" value="MIP26555P1"/>
    <property type="match status" value="1"/>
</dbReference>
<evidence type="ECO:0000313" key="3">
    <source>
        <dbReference type="Proteomes" id="UP001372834"/>
    </source>
</evidence>
<dbReference type="GO" id="GO:1902936">
    <property type="term" value="F:phosphatidylinositol bisphosphate binding"/>
    <property type="evidence" value="ECO:0007669"/>
    <property type="project" value="TreeGrafter"/>
</dbReference>
<sequence>MNQVRLEVEPLTFDLVQKAAEELRETPDEREKAIEKLRQLLNNEPNIQFADREDVLIRYLRPTKFYPESALALMKRLAEFRYQNKKLLEGLMPADLEKVMIEQDVVNVLVKRDQDGRRIFVANVGKRWNTSKLTNDQVFQMFYLIHVAATMEPATQVNGVVVILDFEGLGMRQVAALTPSFSMRLLTFIQDAMPLRLKQVHIVNQPLLFNIVWKVFKPLIREKLNSRLFFHGNDMKSLHKYIDPKCLPDEYNGHLPTTNYSSKHWYPILKSLDPVIEEHNSFGLVQKGKC</sequence>
<gene>
    <name evidence="2" type="ORF">RUM43_009007</name>
</gene>
<dbReference type="InterPro" id="IPR036865">
    <property type="entry name" value="CRAL-TRIO_dom_sf"/>
</dbReference>
<evidence type="ECO:0000313" key="2">
    <source>
        <dbReference type="EMBL" id="KAK6623155.1"/>
    </source>
</evidence>
<dbReference type="PRINTS" id="PR00180">
    <property type="entry name" value="CRETINALDHBP"/>
</dbReference>
<dbReference type="Gene3D" id="1.10.8.20">
    <property type="entry name" value="N-terminal domain of phosphatidylinositol transfer protein sec14p"/>
    <property type="match status" value="1"/>
</dbReference>
<dbReference type="EMBL" id="JAWJWE010000038">
    <property type="protein sequence ID" value="KAK6623155.1"/>
    <property type="molecule type" value="Genomic_DNA"/>
</dbReference>
<name>A0AAN8NNP8_POLSC</name>
<dbReference type="Proteomes" id="UP001372834">
    <property type="component" value="Unassembled WGS sequence"/>
</dbReference>
<protein>
    <recommendedName>
        <fullName evidence="1">CRAL-TRIO domain-containing protein</fullName>
    </recommendedName>
</protein>
<dbReference type="SUPFAM" id="SSF52087">
    <property type="entry name" value="CRAL/TRIO domain"/>
    <property type="match status" value="1"/>
</dbReference>
<dbReference type="GO" id="GO:0016020">
    <property type="term" value="C:membrane"/>
    <property type="evidence" value="ECO:0007669"/>
    <property type="project" value="TreeGrafter"/>
</dbReference>
<dbReference type="AlphaFoldDB" id="A0AAN8NNP8"/>
<proteinExistence type="predicted"/>
<reference evidence="2 3" key="1">
    <citation type="submission" date="2023-10" db="EMBL/GenBank/DDBJ databases">
        <title>Genomes of two closely related lineages of the louse Polyplax serrata with different host specificities.</title>
        <authorList>
            <person name="Martinu J."/>
            <person name="Tarabai H."/>
            <person name="Stefka J."/>
            <person name="Hypsa V."/>
        </authorList>
    </citation>
    <scope>NUCLEOTIDE SEQUENCE [LARGE SCALE GENOMIC DNA]</scope>
    <source>
        <strain evidence="2">HR10_N</strain>
    </source>
</reference>
<dbReference type="PROSITE" id="PS50191">
    <property type="entry name" value="CRAL_TRIO"/>
    <property type="match status" value="1"/>
</dbReference>
<dbReference type="Gene3D" id="1.20.5.1200">
    <property type="entry name" value="Alpha-tocopherol transfer"/>
    <property type="match status" value="1"/>
</dbReference>
<dbReference type="Gene3D" id="3.40.525.10">
    <property type="entry name" value="CRAL-TRIO lipid binding domain"/>
    <property type="match status" value="1"/>
</dbReference>
<dbReference type="SMART" id="SM00516">
    <property type="entry name" value="SEC14"/>
    <property type="match status" value="1"/>
</dbReference>
<dbReference type="CDD" id="cd00170">
    <property type="entry name" value="SEC14"/>
    <property type="match status" value="1"/>
</dbReference>
<organism evidence="2 3">
    <name type="scientific">Polyplax serrata</name>
    <name type="common">Common mouse louse</name>
    <dbReference type="NCBI Taxonomy" id="468196"/>
    <lineage>
        <taxon>Eukaryota</taxon>
        <taxon>Metazoa</taxon>
        <taxon>Ecdysozoa</taxon>
        <taxon>Arthropoda</taxon>
        <taxon>Hexapoda</taxon>
        <taxon>Insecta</taxon>
        <taxon>Pterygota</taxon>
        <taxon>Neoptera</taxon>
        <taxon>Paraneoptera</taxon>
        <taxon>Psocodea</taxon>
        <taxon>Troctomorpha</taxon>
        <taxon>Phthiraptera</taxon>
        <taxon>Anoplura</taxon>
        <taxon>Polyplacidae</taxon>
        <taxon>Polyplax</taxon>
    </lineage>
</organism>